<accession>A0AAE0RG88</accession>
<dbReference type="EMBL" id="JAUCMX010000002">
    <property type="protein sequence ID" value="KAK3553642.1"/>
    <property type="molecule type" value="Genomic_DNA"/>
</dbReference>
<dbReference type="PANTHER" id="PTHR46238">
    <property type="entry name" value="REVERSE TRANSCRIPTASE DOMAIN-CONTAINING PROTEIN"/>
    <property type="match status" value="1"/>
</dbReference>
<evidence type="ECO:0000313" key="2">
    <source>
        <dbReference type="EMBL" id="KAK3553642.1"/>
    </source>
</evidence>
<evidence type="ECO:0000313" key="3">
    <source>
        <dbReference type="Proteomes" id="UP001274896"/>
    </source>
</evidence>
<comment type="caution">
    <text evidence="2">The sequence shown here is derived from an EMBL/GenBank/DDBJ whole genome shotgun (WGS) entry which is preliminary data.</text>
</comment>
<dbReference type="Proteomes" id="UP001274896">
    <property type="component" value="Unassembled WGS sequence"/>
</dbReference>
<dbReference type="PANTHER" id="PTHR46238:SF8">
    <property type="entry name" value="ENDONUCLEASE_EXONUCLEASE_PHOSPHATASE DOMAIN-CONTAINING PROTEIN"/>
    <property type="match status" value="1"/>
</dbReference>
<reference evidence="2" key="1">
    <citation type="submission" date="2023-06" db="EMBL/GenBank/DDBJ databases">
        <title>Male Hemibagrus guttatus genome.</title>
        <authorList>
            <person name="Bian C."/>
        </authorList>
    </citation>
    <scope>NUCLEOTIDE SEQUENCE</scope>
    <source>
        <strain evidence="2">Male_cb2023</strain>
        <tissue evidence="2">Muscle</tissue>
    </source>
</reference>
<evidence type="ECO:0000256" key="1">
    <source>
        <dbReference type="SAM" id="MobiDB-lite"/>
    </source>
</evidence>
<feature type="region of interest" description="Disordered" evidence="1">
    <location>
        <begin position="386"/>
        <end position="412"/>
    </location>
</feature>
<name>A0AAE0RG88_9TELE</name>
<sequence length="412" mass="45976">MKVSRSKTEYMCVNEREGSGTVRLQGEEVKKVQEFKYLGSTVQSNGEYGKEVKKRVQAGWNGWRKVSGVLCERKICDRRIKGKVYRTVVRPAMLYGLETVSLRKRQESELEVAELKMLRSSSVSCNTDPKNRMALRLSARKTPPIPGGRLNPITGLKDSGPAYQHLQEAEGSERNGEQARVIESEYGLEALESVEIEAVLGEELEMMEMKFSVKVGFRLQVEFRLEVEPFRGGLAELVWNMMKPDGTLHRDIFQSSQHSQPWAPPRNLCSVSPGKRSLGPYRIPIIQSVHSHQDETSCMQTTSVDGMHQSLPPQGGIGGRANNPGASPPCDKVGEKWKEGIHVPEESREKLKANTNVKQDDIVFSNPHMAKETVCILLVNGAGHGGTAPSGPTETQLVYPRDIHKDFTQPRQ</sequence>
<gene>
    <name evidence="2" type="ORF">QTP70_006763</name>
</gene>
<dbReference type="AlphaFoldDB" id="A0AAE0RG88"/>
<keyword evidence="3" id="KW-1185">Reference proteome</keyword>
<proteinExistence type="predicted"/>
<feature type="compositionally biased region" description="Basic and acidic residues" evidence="1">
    <location>
        <begin position="401"/>
        <end position="412"/>
    </location>
</feature>
<organism evidence="2 3">
    <name type="scientific">Hemibagrus guttatus</name>
    <dbReference type="NCBI Taxonomy" id="175788"/>
    <lineage>
        <taxon>Eukaryota</taxon>
        <taxon>Metazoa</taxon>
        <taxon>Chordata</taxon>
        <taxon>Craniata</taxon>
        <taxon>Vertebrata</taxon>
        <taxon>Euteleostomi</taxon>
        <taxon>Actinopterygii</taxon>
        <taxon>Neopterygii</taxon>
        <taxon>Teleostei</taxon>
        <taxon>Ostariophysi</taxon>
        <taxon>Siluriformes</taxon>
        <taxon>Bagridae</taxon>
        <taxon>Hemibagrus</taxon>
    </lineage>
</organism>
<protein>
    <submittedName>
        <fullName evidence="2">Uncharacterized protein</fullName>
    </submittedName>
</protein>